<comment type="caution">
    <text evidence="2">The sequence shown here is derived from an EMBL/GenBank/DDBJ whole genome shotgun (WGS) entry which is preliminary data.</text>
</comment>
<protein>
    <submittedName>
        <fullName evidence="2">Uncharacterized protein</fullName>
    </submittedName>
</protein>
<feature type="region of interest" description="Disordered" evidence="1">
    <location>
        <begin position="1"/>
        <end position="43"/>
    </location>
</feature>
<feature type="compositionally biased region" description="Polar residues" evidence="1">
    <location>
        <begin position="29"/>
        <end position="43"/>
    </location>
</feature>
<feature type="region of interest" description="Disordered" evidence="1">
    <location>
        <begin position="95"/>
        <end position="122"/>
    </location>
</feature>
<name>A0A9Q1F4L3_SYNKA</name>
<evidence type="ECO:0000256" key="1">
    <source>
        <dbReference type="SAM" id="MobiDB-lite"/>
    </source>
</evidence>
<evidence type="ECO:0000313" key="2">
    <source>
        <dbReference type="EMBL" id="KAJ8350923.1"/>
    </source>
</evidence>
<proteinExistence type="predicted"/>
<organism evidence="2 3">
    <name type="scientific">Synaphobranchus kaupii</name>
    <name type="common">Kaup's arrowtooth eel</name>
    <dbReference type="NCBI Taxonomy" id="118154"/>
    <lineage>
        <taxon>Eukaryota</taxon>
        <taxon>Metazoa</taxon>
        <taxon>Chordata</taxon>
        <taxon>Craniata</taxon>
        <taxon>Vertebrata</taxon>
        <taxon>Euteleostomi</taxon>
        <taxon>Actinopterygii</taxon>
        <taxon>Neopterygii</taxon>
        <taxon>Teleostei</taxon>
        <taxon>Anguilliformes</taxon>
        <taxon>Synaphobranchidae</taxon>
        <taxon>Synaphobranchus</taxon>
    </lineage>
</organism>
<dbReference type="EMBL" id="JAINUF010000009">
    <property type="protein sequence ID" value="KAJ8350923.1"/>
    <property type="molecule type" value="Genomic_DNA"/>
</dbReference>
<accession>A0A9Q1F4L3</accession>
<feature type="compositionally biased region" description="Polar residues" evidence="1">
    <location>
        <begin position="95"/>
        <end position="111"/>
    </location>
</feature>
<evidence type="ECO:0000313" key="3">
    <source>
        <dbReference type="Proteomes" id="UP001152622"/>
    </source>
</evidence>
<dbReference type="Proteomes" id="UP001152622">
    <property type="component" value="Chromosome 9"/>
</dbReference>
<sequence>MPTRAGPNPQGLQQRVGGIDRSPTAPLPDSNTPVRNASTSQRNAALQLTVRIPARKSRSPDCSLMLSCDDIDSPAGLDESELPLVCYRVSCLSGAGSTHSYPSPSLASRPQCTEPAAGSTLL</sequence>
<dbReference type="AlphaFoldDB" id="A0A9Q1F4L3"/>
<reference evidence="2" key="1">
    <citation type="journal article" date="2023" name="Science">
        <title>Genome structures resolve the early diversification of teleost fishes.</title>
        <authorList>
            <person name="Parey E."/>
            <person name="Louis A."/>
            <person name="Montfort J."/>
            <person name="Bouchez O."/>
            <person name="Roques C."/>
            <person name="Iampietro C."/>
            <person name="Lluch J."/>
            <person name="Castinel A."/>
            <person name="Donnadieu C."/>
            <person name="Desvignes T."/>
            <person name="Floi Bucao C."/>
            <person name="Jouanno E."/>
            <person name="Wen M."/>
            <person name="Mejri S."/>
            <person name="Dirks R."/>
            <person name="Jansen H."/>
            <person name="Henkel C."/>
            <person name="Chen W.J."/>
            <person name="Zahm M."/>
            <person name="Cabau C."/>
            <person name="Klopp C."/>
            <person name="Thompson A.W."/>
            <person name="Robinson-Rechavi M."/>
            <person name="Braasch I."/>
            <person name="Lecointre G."/>
            <person name="Bobe J."/>
            <person name="Postlethwait J.H."/>
            <person name="Berthelot C."/>
            <person name="Roest Crollius H."/>
            <person name="Guiguen Y."/>
        </authorList>
    </citation>
    <scope>NUCLEOTIDE SEQUENCE</scope>
    <source>
        <strain evidence="2">WJC10195</strain>
    </source>
</reference>
<gene>
    <name evidence="2" type="ORF">SKAU_G00260530</name>
</gene>
<keyword evidence="3" id="KW-1185">Reference proteome</keyword>